<feature type="transmembrane region" description="Helical" evidence="1">
    <location>
        <begin position="166"/>
        <end position="185"/>
    </location>
</feature>
<dbReference type="Proteomes" id="UP001209540">
    <property type="component" value="Unassembled WGS sequence"/>
</dbReference>
<keyword evidence="1" id="KW-0472">Membrane</keyword>
<accession>A0AAD5PIX0</accession>
<evidence type="ECO:0000313" key="3">
    <source>
        <dbReference type="Proteomes" id="UP001209540"/>
    </source>
</evidence>
<evidence type="ECO:0000313" key="2">
    <source>
        <dbReference type="EMBL" id="KAI9277188.1"/>
    </source>
</evidence>
<feature type="transmembrane region" description="Helical" evidence="1">
    <location>
        <begin position="15"/>
        <end position="32"/>
    </location>
</feature>
<sequence>MDQKEFNGNDDADDWKLFFLFSLLDHLLFRFYRKKTSIIYYTLKNHPCFAIFFISHTATLQRRLKQQKYEYCSNIFLSSLSYQLDPCYFKQDVYPSSLYLHPPSADVFVQVTDLLYDNMDCGTIFLPIYISLSLFSIILSFTLFIIIIPSIIIYTNKPINIIHHLVYIYLLFYIVIRVTFFCIIIKI</sequence>
<protein>
    <submittedName>
        <fullName evidence="2">Uncharacterized protein</fullName>
    </submittedName>
</protein>
<comment type="caution">
    <text evidence="2">The sequence shown here is derived from an EMBL/GenBank/DDBJ whole genome shotgun (WGS) entry which is preliminary data.</text>
</comment>
<keyword evidence="3" id="KW-1185">Reference proteome</keyword>
<evidence type="ECO:0000256" key="1">
    <source>
        <dbReference type="SAM" id="Phobius"/>
    </source>
</evidence>
<keyword evidence="1" id="KW-0812">Transmembrane</keyword>
<dbReference type="AlphaFoldDB" id="A0AAD5PIX0"/>
<reference evidence="2" key="1">
    <citation type="journal article" date="2022" name="IScience">
        <title>Evolution of zygomycete secretomes and the origins of terrestrial fungal ecologies.</title>
        <authorList>
            <person name="Chang Y."/>
            <person name="Wang Y."/>
            <person name="Mondo S."/>
            <person name="Ahrendt S."/>
            <person name="Andreopoulos W."/>
            <person name="Barry K."/>
            <person name="Beard J."/>
            <person name="Benny G.L."/>
            <person name="Blankenship S."/>
            <person name="Bonito G."/>
            <person name="Cuomo C."/>
            <person name="Desiro A."/>
            <person name="Gervers K.A."/>
            <person name="Hundley H."/>
            <person name="Kuo A."/>
            <person name="LaButti K."/>
            <person name="Lang B.F."/>
            <person name="Lipzen A."/>
            <person name="O'Donnell K."/>
            <person name="Pangilinan J."/>
            <person name="Reynolds N."/>
            <person name="Sandor L."/>
            <person name="Smith M.E."/>
            <person name="Tsang A."/>
            <person name="Grigoriev I.V."/>
            <person name="Stajich J.E."/>
            <person name="Spatafora J.W."/>
        </authorList>
    </citation>
    <scope>NUCLEOTIDE SEQUENCE</scope>
    <source>
        <strain evidence="2">RSA 2281</strain>
    </source>
</reference>
<gene>
    <name evidence="2" type="ORF">BDA99DRAFT_495094</name>
</gene>
<reference evidence="2" key="2">
    <citation type="submission" date="2023-02" db="EMBL/GenBank/DDBJ databases">
        <authorList>
            <consortium name="DOE Joint Genome Institute"/>
            <person name="Mondo S.J."/>
            <person name="Chang Y."/>
            <person name="Wang Y."/>
            <person name="Ahrendt S."/>
            <person name="Andreopoulos W."/>
            <person name="Barry K."/>
            <person name="Beard J."/>
            <person name="Benny G.L."/>
            <person name="Blankenship S."/>
            <person name="Bonito G."/>
            <person name="Cuomo C."/>
            <person name="Desiro A."/>
            <person name="Gervers K.A."/>
            <person name="Hundley H."/>
            <person name="Kuo A."/>
            <person name="LaButti K."/>
            <person name="Lang B.F."/>
            <person name="Lipzen A."/>
            <person name="O'Donnell K."/>
            <person name="Pangilinan J."/>
            <person name="Reynolds N."/>
            <person name="Sandor L."/>
            <person name="Smith M.W."/>
            <person name="Tsang A."/>
            <person name="Grigoriev I.V."/>
            <person name="Stajich J.E."/>
            <person name="Spatafora J.W."/>
        </authorList>
    </citation>
    <scope>NUCLEOTIDE SEQUENCE</scope>
    <source>
        <strain evidence="2">RSA 2281</strain>
    </source>
</reference>
<feature type="transmembrane region" description="Helical" evidence="1">
    <location>
        <begin position="128"/>
        <end position="154"/>
    </location>
</feature>
<proteinExistence type="predicted"/>
<keyword evidence="1" id="KW-1133">Transmembrane helix</keyword>
<organism evidence="2 3">
    <name type="scientific">Phascolomyces articulosus</name>
    <dbReference type="NCBI Taxonomy" id="60185"/>
    <lineage>
        <taxon>Eukaryota</taxon>
        <taxon>Fungi</taxon>
        <taxon>Fungi incertae sedis</taxon>
        <taxon>Mucoromycota</taxon>
        <taxon>Mucoromycotina</taxon>
        <taxon>Mucoromycetes</taxon>
        <taxon>Mucorales</taxon>
        <taxon>Lichtheimiaceae</taxon>
        <taxon>Phascolomyces</taxon>
    </lineage>
</organism>
<name>A0AAD5PIX0_9FUNG</name>
<dbReference type="EMBL" id="JAIXMP010000002">
    <property type="protein sequence ID" value="KAI9277188.1"/>
    <property type="molecule type" value="Genomic_DNA"/>
</dbReference>